<evidence type="ECO:0000313" key="2">
    <source>
        <dbReference type="EMBL" id="MBA5603946.1"/>
    </source>
</evidence>
<evidence type="ECO:0000256" key="1">
    <source>
        <dbReference type="SAM" id="MobiDB-lite"/>
    </source>
</evidence>
<gene>
    <name evidence="2" type="ORF">H3H36_01035</name>
</gene>
<protein>
    <submittedName>
        <fullName evidence="2">Uncharacterized protein</fullName>
    </submittedName>
</protein>
<dbReference type="Proteomes" id="UP000566711">
    <property type="component" value="Unassembled WGS sequence"/>
</dbReference>
<dbReference type="RefSeq" id="WP_182213118.1">
    <property type="nucleotide sequence ID" value="NZ_JACEZS010000001.1"/>
</dbReference>
<dbReference type="AlphaFoldDB" id="A0A7W2EDJ2"/>
<organism evidence="2 3">
    <name type="scientific">Rugamonas fusca</name>
    <dbReference type="NCBI Taxonomy" id="2758568"/>
    <lineage>
        <taxon>Bacteria</taxon>
        <taxon>Pseudomonadati</taxon>
        <taxon>Pseudomonadota</taxon>
        <taxon>Betaproteobacteria</taxon>
        <taxon>Burkholderiales</taxon>
        <taxon>Oxalobacteraceae</taxon>
        <taxon>Telluria group</taxon>
        <taxon>Rugamonas</taxon>
    </lineage>
</organism>
<feature type="region of interest" description="Disordered" evidence="1">
    <location>
        <begin position="25"/>
        <end position="78"/>
    </location>
</feature>
<keyword evidence="3" id="KW-1185">Reference proteome</keyword>
<dbReference type="EMBL" id="JACEZS010000001">
    <property type="protein sequence ID" value="MBA5603946.1"/>
    <property type="molecule type" value="Genomic_DNA"/>
</dbReference>
<feature type="compositionally biased region" description="Pro residues" evidence="1">
    <location>
        <begin position="40"/>
        <end position="57"/>
    </location>
</feature>
<sequence length="233" mass="25924">MNVLYRATSISLALLVAGCATQEPQVTRLPPRNPADVPRRPPVATPAPAPAATPQPVPQEEEESKARQSLQKQEVEDETRRLMSYQKNLFQIFKLSEIQAGFKEKPNALGVFELNSSKNGKLRLMLTQLPGSPVHLSVGTYNVNVDVVIDYVETLECVSSTCEGKTQNVVRSVPRTVQFYMAPRLGYVHRKDVSLVDPKSVEAKNRNYRSSYSDLVMTVQRISASPLPTRQSD</sequence>
<comment type="caution">
    <text evidence="2">The sequence shown here is derived from an EMBL/GenBank/DDBJ whole genome shotgun (WGS) entry which is preliminary data.</text>
</comment>
<proteinExistence type="predicted"/>
<accession>A0A7W2EDJ2</accession>
<dbReference type="PROSITE" id="PS51257">
    <property type="entry name" value="PROKAR_LIPOPROTEIN"/>
    <property type="match status" value="1"/>
</dbReference>
<name>A0A7W2EDJ2_9BURK</name>
<reference evidence="2 3" key="1">
    <citation type="submission" date="2020-07" db="EMBL/GenBank/DDBJ databases">
        <title>Novel species isolated from subtropical streams in China.</title>
        <authorList>
            <person name="Lu H."/>
        </authorList>
    </citation>
    <scope>NUCLEOTIDE SEQUENCE [LARGE SCALE GENOMIC DNA]</scope>
    <source>
        <strain evidence="2 3">FT3S</strain>
    </source>
</reference>
<evidence type="ECO:0000313" key="3">
    <source>
        <dbReference type="Proteomes" id="UP000566711"/>
    </source>
</evidence>